<evidence type="ECO:0000313" key="1">
    <source>
        <dbReference type="EMBL" id="MDR9772085.1"/>
    </source>
</evidence>
<evidence type="ECO:0000313" key="2">
    <source>
        <dbReference type="Proteomes" id="UP001268610"/>
    </source>
</evidence>
<gene>
    <name evidence="1" type="ORF">RJJ65_05315</name>
</gene>
<dbReference type="AlphaFoldDB" id="A0AAJ2GM88"/>
<accession>A0AAJ2GM88</accession>
<dbReference type="RefSeq" id="WP_130753824.1">
    <property type="nucleotide sequence ID" value="NZ_JAVLSE010000002.1"/>
</dbReference>
<organism evidence="1 2">
    <name type="scientific">Rhizobium hidalgonense</name>
    <dbReference type="NCBI Taxonomy" id="1538159"/>
    <lineage>
        <taxon>Bacteria</taxon>
        <taxon>Pseudomonadati</taxon>
        <taxon>Pseudomonadota</taxon>
        <taxon>Alphaproteobacteria</taxon>
        <taxon>Hyphomicrobiales</taxon>
        <taxon>Rhizobiaceae</taxon>
        <taxon>Rhizobium/Agrobacterium group</taxon>
        <taxon>Rhizobium</taxon>
    </lineage>
</organism>
<proteinExistence type="predicted"/>
<name>A0AAJ2GM88_9HYPH</name>
<dbReference type="Proteomes" id="UP001268610">
    <property type="component" value="Unassembled WGS sequence"/>
</dbReference>
<comment type="caution">
    <text evidence="1">The sequence shown here is derived from an EMBL/GenBank/DDBJ whole genome shotgun (WGS) entry which is preliminary data.</text>
</comment>
<protein>
    <submittedName>
        <fullName evidence="1">Uncharacterized protein</fullName>
    </submittedName>
</protein>
<dbReference type="EMBL" id="JAVLSF010000002">
    <property type="protein sequence ID" value="MDR9772085.1"/>
    <property type="molecule type" value="Genomic_DNA"/>
</dbReference>
<sequence>MAALWLATNVDTPAALFMSQNERLARMLAGVKVVFRGAEREITAAHFDRLRKGGVSPGSG</sequence>
<reference evidence="1" key="1">
    <citation type="submission" date="2023-04" db="EMBL/GenBank/DDBJ databases">
        <title>Genomic characterization of faba bean (Vicia faba) microsymbionts in Mexican soils.</title>
        <authorList>
            <person name="Rivera Orduna F.N."/>
            <person name="Guevara-Luna J."/>
            <person name="Yan J."/>
            <person name="Arroyo-Herrera I."/>
            <person name="Li Y."/>
            <person name="Vasquez-Murrieta M.S."/>
            <person name="Wang E.T."/>
        </authorList>
    </citation>
    <scope>NUCLEOTIDE SEQUENCE</scope>
    <source>
        <strain evidence="1">CH26</strain>
    </source>
</reference>